<dbReference type="RefSeq" id="WP_101304740.1">
    <property type="nucleotide sequence ID" value="NZ_NXGX01000011.1"/>
</dbReference>
<sequence>MSDALITAIKTGNILPVAFRFSFTSKSVIQKHWPRMLILDWFAIRTTTILKKYRYNIGSIFISFSIHPVFEASAIECFQWPLRESRGAYAYDGDTIYIRMPGLPSVIADMSVRVGGVDTPEIRGQCEAEKGQAIQARERVRSLLDHAIQSNISVQFCDPKWGRYGGRVVAWVAIGDAWLHDILINEGLALPYDGGMREGWCNAS</sequence>
<dbReference type="Gene3D" id="2.40.50.90">
    <property type="match status" value="1"/>
</dbReference>
<proteinExistence type="predicted"/>
<dbReference type="SUPFAM" id="SSF50199">
    <property type="entry name" value="Staphylococcal nuclease"/>
    <property type="match status" value="1"/>
</dbReference>
<keyword evidence="2" id="KW-1185">Reference proteome</keyword>
<protein>
    <recommendedName>
        <fullName evidence="3">TNase-like domain-containing protein</fullName>
    </recommendedName>
</protein>
<comment type="caution">
    <text evidence="1">The sequence shown here is derived from an EMBL/GenBank/DDBJ whole genome shotgun (WGS) entry which is preliminary data.</text>
</comment>
<reference evidence="1 2" key="1">
    <citation type="submission" date="2017-09" db="EMBL/GenBank/DDBJ databases">
        <title>Biodiversity and function of Thalassospira species in the particle-attached aromatic-hydrocarbon-degrading consortia from the surface seawater of the China South Sea.</title>
        <authorList>
            <person name="Dong C."/>
            <person name="Lai Q."/>
            <person name="Shao Z."/>
        </authorList>
    </citation>
    <scope>NUCLEOTIDE SEQUENCE [LARGE SCALE GENOMIC DNA]</scope>
    <source>
        <strain evidence="1 2">139Z-12</strain>
    </source>
</reference>
<dbReference type="InterPro" id="IPR035437">
    <property type="entry name" value="SNase_OB-fold_sf"/>
</dbReference>
<dbReference type="EMBL" id="NXGX01000011">
    <property type="protein sequence ID" value="PKR56531.1"/>
    <property type="molecule type" value="Genomic_DNA"/>
</dbReference>
<name>A0A2N3L151_9PROT</name>
<organism evidence="1 2">
    <name type="scientific">Thalassospira lohafexi</name>
    <dbReference type="NCBI Taxonomy" id="744227"/>
    <lineage>
        <taxon>Bacteria</taxon>
        <taxon>Pseudomonadati</taxon>
        <taxon>Pseudomonadota</taxon>
        <taxon>Alphaproteobacteria</taxon>
        <taxon>Rhodospirillales</taxon>
        <taxon>Thalassospiraceae</taxon>
        <taxon>Thalassospira</taxon>
    </lineage>
</organism>
<accession>A0A2N3L151</accession>
<evidence type="ECO:0000313" key="1">
    <source>
        <dbReference type="EMBL" id="PKR56531.1"/>
    </source>
</evidence>
<dbReference type="AlphaFoldDB" id="A0A2N3L151"/>
<evidence type="ECO:0000313" key="2">
    <source>
        <dbReference type="Proteomes" id="UP000233332"/>
    </source>
</evidence>
<dbReference type="Proteomes" id="UP000233332">
    <property type="component" value="Unassembled WGS sequence"/>
</dbReference>
<gene>
    <name evidence="1" type="ORF">COO92_20040</name>
</gene>
<evidence type="ECO:0008006" key="3">
    <source>
        <dbReference type="Google" id="ProtNLM"/>
    </source>
</evidence>